<feature type="transmembrane region" description="Helical" evidence="1">
    <location>
        <begin position="93"/>
        <end position="112"/>
    </location>
</feature>
<dbReference type="EMBL" id="HACG01025741">
    <property type="protein sequence ID" value="CEK72606.1"/>
    <property type="molecule type" value="Transcribed_RNA"/>
</dbReference>
<proteinExistence type="predicted"/>
<keyword evidence="1" id="KW-0472">Membrane</keyword>
<feature type="transmembrane region" description="Helical" evidence="1">
    <location>
        <begin position="39"/>
        <end position="56"/>
    </location>
</feature>
<accession>A0A0B6ZXM3</accession>
<sequence length="145" mass="16535">MSSNNSNSNSANEPSVVVPKSSSGLIDKVQSLITEPVHFLLRLYFSVLLLVYFWFVKLFTRVLKPLEPWLEQMHKIPAGEATPEKIQSQFSRLLYTILVFLAPIVSRVIGYATSPLIWARDKVVEYVDQGEGKAEKQTDPKQKRR</sequence>
<evidence type="ECO:0000256" key="1">
    <source>
        <dbReference type="SAM" id="Phobius"/>
    </source>
</evidence>
<gene>
    <name evidence="2" type="primary">ORF83158</name>
</gene>
<protein>
    <submittedName>
        <fullName evidence="2">Uncharacterized protein</fullName>
    </submittedName>
</protein>
<keyword evidence="1" id="KW-0812">Transmembrane</keyword>
<dbReference type="AlphaFoldDB" id="A0A0B6ZXM3"/>
<name>A0A0B6ZXM3_9EUPU</name>
<organism evidence="2">
    <name type="scientific">Arion vulgaris</name>
    <dbReference type="NCBI Taxonomy" id="1028688"/>
    <lineage>
        <taxon>Eukaryota</taxon>
        <taxon>Metazoa</taxon>
        <taxon>Spiralia</taxon>
        <taxon>Lophotrochozoa</taxon>
        <taxon>Mollusca</taxon>
        <taxon>Gastropoda</taxon>
        <taxon>Heterobranchia</taxon>
        <taxon>Euthyneura</taxon>
        <taxon>Panpulmonata</taxon>
        <taxon>Eupulmonata</taxon>
        <taxon>Stylommatophora</taxon>
        <taxon>Helicina</taxon>
        <taxon>Arionoidea</taxon>
        <taxon>Arionidae</taxon>
        <taxon>Arion</taxon>
    </lineage>
</organism>
<keyword evidence="1" id="KW-1133">Transmembrane helix</keyword>
<evidence type="ECO:0000313" key="2">
    <source>
        <dbReference type="EMBL" id="CEK72606.1"/>
    </source>
</evidence>
<reference evidence="2" key="1">
    <citation type="submission" date="2014-12" db="EMBL/GenBank/DDBJ databases">
        <title>Insight into the proteome of Arion vulgaris.</title>
        <authorList>
            <person name="Aradska J."/>
            <person name="Bulat T."/>
            <person name="Smidak R."/>
            <person name="Sarate P."/>
            <person name="Gangsoo J."/>
            <person name="Sialana F."/>
            <person name="Bilban M."/>
            <person name="Lubec G."/>
        </authorList>
    </citation>
    <scope>NUCLEOTIDE SEQUENCE</scope>
    <source>
        <tissue evidence="2">Skin</tissue>
    </source>
</reference>